<dbReference type="RefSeq" id="WP_233723587.1">
    <property type="nucleotide sequence ID" value="NZ_JAJVCN010000001.1"/>
</dbReference>
<dbReference type="EMBL" id="JAJVCN010000001">
    <property type="protein sequence ID" value="MCE7002457.1"/>
    <property type="molecule type" value="Genomic_DNA"/>
</dbReference>
<sequence>MPTILSARRDLFEEGRMNSVIDRIAAAAGWAGSVSPELDWDTVERRLETAFPVDYKQFMSRFPSGLLSDSVAIYNPVQSDDHLSRFVREFNRMLEVVRLSREEFELYEAFPEPGGVIPFASDVAGGSFFWLPRTSDPDEWPVVYQSRDSPDDWTTTDQSMTEVLLELVTSQDESNILRWEITDRSFEPFGVGGEI</sequence>
<keyword evidence="2" id="KW-1185">Reference proteome</keyword>
<accession>A0ABS8Z9C9</accession>
<gene>
    <name evidence="1" type="ORF">LWC34_06375</name>
</gene>
<name>A0ABS8Z9C9_9PSEU</name>
<dbReference type="Proteomes" id="UP001521150">
    <property type="component" value="Unassembled WGS sequence"/>
</dbReference>
<dbReference type="InterPro" id="IPR037883">
    <property type="entry name" value="Knr4/Smi1-like_sf"/>
</dbReference>
<evidence type="ECO:0000313" key="2">
    <source>
        <dbReference type="Proteomes" id="UP001521150"/>
    </source>
</evidence>
<protein>
    <submittedName>
        <fullName evidence="1">SMI1/KNR4 family protein</fullName>
    </submittedName>
</protein>
<dbReference type="SUPFAM" id="SSF160631">
    <property type="entry name" value="SMI1/KNR4-like"/>
    <property type="match status" value="1"/>
</dbReference>
<comment type="caution">
    <text evidence="1">The sequence shown here is derived from an EMBL/GenBank/DDBJ whole genome shotgun (WGS) entry which is preliminary data.</text>
</comment>
<dbReference type="Gene3D" id="3.40.1580.10">
    <property type="entry name" value="SMI1/KNR4-like"/>
    <property type="match status" value="1"/>
</dbReference>
<proteinExistence type="predicted"/>
<organism evidence="1 2">
    <name type="scientific">Kibdelosporangium philippinense</name>
    <dbReference type="NCBI Taxonomy" id="211113"/>
    <lineage>
        <taxon>Bacteria</taxon>
        <taxon>Bacillati</taxon>
        <taxon>Actinomycetota</taxon>
        <taxon>Actinomycetes</taxon>
        <taxon>Pseudonocardiales</taxon>
        <taxon>Pseudonocardiaceae</taxon>
        <taxon>Kibdelosporangium</taxon>
    </lineage>
</organism>
<evidence type="ECO:0000313" key="1">
    <source>
        <dbReference type="EMBL" id="MCE7002457.1"/>
    </source>
</evidence>
<dbReference type="Pfam" id="PF14568">
    <property type="entry name" value="SUKH_6"/>
    <property type="match status" value="1"/>
</dbReference>
<reference evidence="1 2" key="1">
    <citation type="submission" date="2021-12" db="EMBL/GenBank/DDBJ databases">
        <title>Genome sequence of Kibdelosporangium philippinense ATCC 49844.</title>
        <authorList>
            <person name="Fedorov E.A."/>
            <person name="Omeragic M."/>
            <person name="Shalygina K.F."/>
            <person name="Maclea K.S."/>
        </authorList>
    </citation>
    <scope>NUCLEOTIDE SEQUENCE [LARGE SCALE GENOMIC DNA]</scope>
    <source>
        <strain evidence="1 2">ATCC 49844</strain>
    </source>
</reference>